<evidence type="ECO:0000256" key="3">
    <source>
        <dbReference type="ARBA" id="ARBA00022692"/>
    </source>
</evidence>
<keyword evidence="8 11" id="KW-0675">Receptor</keyword>
<keyword evidence="15" id="KW-1185">Reference proteome</keyword>
<keyword evidence="6 13" id="KW-0472">Membrane</keyword>
<evidence type="ECO:0000256" key="7">
    <source>
        <dbReference type="ARBA" id="ARBA00023157"/>
    </source>
</evidence>
<feature type="region of interest" description="Disordered" evidence="12">
    <location>
        <begin position="228"/>
        <end position="283"/>
    </location>
</feature>
<feature type="domain" description="G-protein coupled receptors family 1 profile" evidence="14">
    <location>
        <begin position="42"/>
        <end position="350"/>
    </location>
</feature>
<feature type="transmembrane region" description="Helical" evidence="13">
    <location>
        <begin position="334"/>
        <end position="353"/>
    </location>
</feature>
<feature type="transmembrane region" description="Helical" evidence="13">
    <location>
        <begin position="25"/>
        <end position="52"/>
    </location>
</feature>
<feature type="transmembrane region" description="Helical" evidence="13">
    <location>
        <begin position="64"/>
        <end position="88"/>
    </location>
</feature>
<dbReference type="PROSITE" id="PS00237">
    <property type="entry name" value="G_PROTEIN_RECEP_F1_1"/>
    <property type="match status" value="1"/>
</dbReference>
<feature type="transmembrane region" description="Helical" evidence="13">
    <location>
        <begin position="142"/>
        <end position="162"/>
    </location>
</feature>
<evidence type="ECO:0000256" key="6">
    <source>
        <dbReference type="ARBA" id="ARBA00023136"/>
    </source>
</evidence>
<dbReference type="Proteomes" id="UP000515129">
    <property type="component" value="Chromosome 9"/>
</dbReference>
<dbReference type="PANTHER" id="PTHR24248:SF196">
    <property type="entry name" value="5-HYDROXYTRYPTAMINE RECEPTOR 1D"/>
    <property type="match status" value="1"/>
</dbReference>
<evidence type="ECO:0000256" key="8">
    <source>
        <dbReference type="ARBA" id="ARBA00023170"/>
    </source>
</evidence>
<evidence type="ECO:0000313" key="16">
    <source>
        <dbReference type="RefSeq" id="XP_026128264.1"/>
    </source>
</evidence>
<evidence type="ECO:0000313" key="15">
    <source>
        <dbReference type="Proteomes" id="UP000515129"/>
    </source>
</evidence>
<dbReference type="PANTHER" id="PTHR24248">
    <property type="entry name" value="ADRENERGIC RECEPTOR-RELATED G-PROTEIN COUPLED RECEPTOR"/>
    <property type="match status" value="1"/>
</dbReference>
<dbReference type="KEGG" id="caua:113109009"/>
<evidence type="ECO:0000256" key="5">
    <source>
        <dbReference type="ARBA" id="ARBA00023040"/>
    </source>
</evidence>
<proteinExistence type="inferred from homology"/>
<evidence type="ECO:0000256" key="10">
    <source>
        <dbReference type="ARBA" id="ARBA00023224"/>
    </source>
</evidence>
<keyword evidence="7" id="KW-1015">Disulfide bond</keyword>
<evidence type="ECO:0000256" key="4">
    <source>
        <dbReference type="ARBA" id="ARBA00022989"/>
    </source>
</evidence>
<evidence type="ECO:0000256" key="2">
    <source>
        <dbReference type="ARBA" id="ARBA00022475"/>
    </source>
</evidence>
<dbReference type="InterPro" id="IPR017452">
    <property type="entry name" value="GPCR_Rhodpsn_7TM"/>
</dbReference>
<accession>A0A6P6Q3R4</accession>
<keyword evidence="9" id="KW-0325">Glycoprotein</keyword>
<dbReference type="InterPro" id="IPR002231">
    <property type="entry name" value="5HT_rcpt"/>
</dbReference>
<feature type="transmembrane region" description="Helical" evidence="13">
    <location>
        <begin position="100"/>
        <end position="121"/>
    </location>
</feature>
<evidence type="ECO:0000256" key="9">
    <source>
        <dbReference type="ARBA" id="ARBA00023180"/>
    </source>
</evidence>
<organism evidence="15 16">
    <name type="scientific">Carassius auratus</name>
    <name type="common">Goldfish</name>
    <dbReference type="NCBI Taxonomy" id="7957"/>
    <lineage>
        <taxon>Eukaryota</taxon>
        <taxon>Metazoa</taxon>
        <taxon>Chordata</taxon>
        <taxon>Craniata</taxon>
        <taxon>Vertebrata</taxon>
        <taxon>Euteleostomi</taxon>
        <taxon>Actinopterygii</taxon>
        <taxon>Neopterygii</taxon>
        <taxon>Teleostei</taxon>
        <taxon>Ostariophysi</taxon>
        <taxon>Cypriniformes</taxon>
        <taxon>Cyprinidae</taxon>
        <taxon>Cyprininae</taxon>
        <taxon>Carassius</taxon>
    </lineage>
</organism>
<dbReference type="AlphaFoldDB" id="A0A6P6Q3R4"/>
<feature type="transmembrane region" description="Helical" evidence="13">
    <location>
        <begin position="182"/>
        <end position="204"/>
    </location>
</feature>
<dbReference type="Gene3D" id="1.20.1070.10">
    <property type="entry name" value="Rhodopsin 7-helix transmembrane proteins"/>
    <property type="match status" value="1"/>
</dbReference>
<evidence type="ECO:0000256" key="11">
    <source>
        <dbReference type="RuleBase" id="RU000688"/>
    </source>
</evidence>
<dbReference type="GO" id="GO:0071881">
    <property type="term" value="P:adenylate cyclase-inhibiting adrenergic receptor signaling pathway"/>
    <property type="evidence" value="ECO:0007669"/>
    <property type="project" value="UniProtKB-ARBA"/>
</dbReference>
<reference evidence="16" key="1">
    <citation type="submission" date="2025-08" db="UniProtKB">
        <authorList>
            <consortium name="RefSeq"/>
        </authorList>
    </citation>
    <scope>IDENTIFICATION</scope>
    <source>
        <strain evidence="16">Wakin</strain>
        <tissue evidence="16">Muscle</tissue>
    </source>
</reference>
<dbReference type="SMART" id="SM01381">
    <property type="entry name" value="7TM_GPCR_Srsx"/>
    <property type="match status" value="1"/>
</dbReference>
<dbReference type="GO" id="GO:0043410">
    <property type="term" value="P:positive regulation of MAPK cascade"/>
    <property type="evidence" value="ECO:0007669"/>
    <property type="project" value="TreeGrafter"/>
</dbReference>
<dbReference type="GO" id="GO:0004938">
    <property type="term" value="F:alpha2-adrenergic receptor activity"/>
    <property type="evidence" value="ECO:0007669"/>
    <property type="project" value="UniProtKB-ARBA"/>
</dbReference>
<evidence type="ECO:0000256" key="13">
    <source>
        <dbReference type="SAM" id="Phobius"/>
    </source>
</evidence>
<dbReference type="PRINTS" id="PR00237">
    <property type="entry name" value="GPCRRHODOPSN"/>
</dbReference>
<dbReference type="GO" id="GO:0005886">
    <property type="term" value="C:plasma membrane"/>
    <property type="evidence" value="ECO:0007669"/>
    <property type="project" value="UniProtKB-SubCell"/>
</dbReference>
<comment type="subcellular location">
    <subcellularLocation>
        <location evidence="1">Cell membrane</location>
        <topology evidence="1">Multi-pass membrane protein</topology>
    </subcellularLocation>
</comment>
<keyword evidence="3 11" id="KW-0812">Transmembrane</keyword>
<evidence type="ECO:0000256" key="12">
    <source>
        <dbReference type="SAM" id="MobiDB-lite"/>
    </source>
</evidence>
<dbReference type="OrthoDB" id="5956310at2759"/>
<dbReference type="RefSeq" id="XP_026128264.1">
    <property type="nucleotide sequence ID" value="XM_026272479.1"/>
</dbReference>
<dbReference type="GO" id="GO:0004993">
    <property type="term" value="F:G protein-coupled serotonin receptor activity"/>
    <property type="evidence" value="ECO:0007669"/>
    <property type="project" value="InterPro"/>
</dbReference>
<dbReference type="SUPFAM" id="SSF81321">
    <property type="entry name" value="Family A G protein-coupled receptor-like"/>
    <property type="match status" value="1"/>
</dbReference>
<dbReference type="PRINTS" id="PR01101">
    <property type="entry name" value="5HTRECEPTOR"/>
</dbReference>
<keyword evidence="4 13" id="KW-1133">Transmembrane helix</keyword>
<sequence length="371" mass="41905">MPSSQHITSQRMASNGTYAGKPLDVIILSLTLSLLAVLTTAINCLVITAIIVTRKLHHPANYLICSLAVTDLLVAILVMPFSIVYIVMNTWVMGEVMCNIWLIVDITCCTCSILHLAAIAVDRYRAITDAVEYSRKRTSLRAAIMISVVWLLSIVVSLPPMLLRRQEENTCIIKHDNIGSALYSTFGAFYIPLILILILYYKIYRAAKTLYNRRASCLNKPEMNGHMLPKCSDMEPTSPDTLSPPEKSVSEPSTDGDRSRITVKSPKSRSRRERSCREQSVRRHRISSTRERKAATTLGLILGAFVICWLPFFIHEVIVTICESCSLSPEMTNFLTWLGYLNSLINPLIYTIFNEDFKRAFQKLIKCKNYL</sequence>
<evidence type="ECO:0000256" key="1">
    <source>
        <dbReference type="ARBA" id="ARBA00004651"/>
    </source>
</evidence>
<dbReference type="PROSITE" id="PS50262">
    <property type="entry name" value="G_PROTEIN_RECEP_F1_2"/>
    <property type="match status" value="1"/>
</dbReference>
<name>A0A6P6Q3R4_CARAU</name>
<dbReference type="Pfam" id="PF00001">
    <property type="entry name" value="7tm_1"/>
    <property type="match status" value="1"/>
</dbReference>
<dbReference type="CTD" id="100005344"/>
<keyword evidence="5 11" id="KW-0297">G-protein coupled receptor</keyword>
<comment type="similarity">
    <text evidence="11">Belongs to the G-protein coupled receptor 1 family.</text>
</comment>
<dbReference type="PRINTS" id="PR00515">
    <property type="entry name" value="5HT1FRECEPTR"/>
</dbReference>
<gene>
    <name evidence="16" type="primary">htr1fa</name>
</gene>
<dbReference type="GO" id="GO:0071880">
    <property type="term" value="P:adenylate cyclase-activating adrenergic receptor signaling pathway"/>
    <property type="evidence" value="ECO:0007669"/>
    <property type="project" value="TreeGrafter"/>
</dbReference>
<keyword evidence="2" id="KW-1003">Cell membrane</keyword>
<protein>
    <submittedName>
        <fullName evidence="16">5-hydroxytryptamine receptor 1F isoform X1</fullName>
    </submittedName>
</protein>
<feature type="transmembrane region" description="Helical" evidence="13">
    <location>
        <begin position="294"/>
        <end position="314"/>
    </location>
</feature>
<dbReference type="InterPro" id="IPR000276">
    <property type="entry name" value="GPCR_Rhodpsn"/>
</dbReference>
<evidence type="ECO:0000259" key="14">
    <source>
        <dbReference type="PROSITE" id="PS50262"/>
    </source>
</evidence>
<keyword evidence="10 11" id="KW-0807">Transducer</keyword>